<protein>
    <submittedName>
        <fullName evidence="6">Transcriptional regulator, TetR family</fullName>
    </submittedName>
</protein>
<dbReference type="InterPro" id="IPR001647">
    <property type="entry name" value="HTH_TetR"/>
</dbReference>
<dbReference type="RefSeq" id="WP_092266462.1">
    <property type="nucleotide sequence ID" value="NZ_BJOE01000045.1"/>
</dbReference>
<keyword evidence="2 4" id="KW-0238">DNA-binding</keyword>
<dbReference type="STRING" id="1884381.SAMN05518846_101606"/>
<dbReference type="GO" id="GO:0003700">
    <property type="term" value="F:DNA-binding transcription factor activity"/>
    <property type="evidence" value="ECO:0007669"/>
    <property type="project" value="TreeGrafter"/>
</dbReference>
<dbReference type="GeneID" id="301129276"/>
<dbReference type="SUPFAM" id="SSF48498">
    <property type="entry name" value="Tetracyclin repressor-like, C-terminal domain"/>
    <property type="match status" value="1"/>
</dbReference>
<dbReference type="PRINTS" id="PR00455">
    <property type="entry name" value="HTHTETR"/>
</dbReference>
<name>A0A1I3MFV2_9BACL</name>
<keyword evidence="1" id="KW-0805">Transcription regulation</keyword>
<dbReference type="Pfam" id="PF00440">
    <property type="entry name" value="TetR_N"/>
    <property type="match status" value="1"/>
</dbReference>
<dbReference type="Proteomes" id="UP000198915">
    <property type="component" value="Unassembled WGS sequence"/>
</dbReference>
<dbReference type="PANTHER" id="PTHR30055:SF234">
    <property type="entry name" value="HTH-TYPE TRANSCRIPTIONAL REGULATOR BETI"/>
    <property type="match status" value="1"/>
</dbReference>
<sequence length="200" mass="22424">MAPLNEEQLHQIRDERREQIMRAALKVFARRGIIGTKMSMIAAEAGISHGLLYHYFSSKEELFTTLIEDAMKGAEEATSGVYDLPGTPLEKIRALSMEMLDESGTPYFMLIHHARTSDGVPEKVKELIARHDMHAFIARLLPVFREAQQAGEIVEGSLEELISSYLSVLSGLMVLNAQGIEGYRLPDVDMLLRLIARSRP</sequence>
<keyword evidence="3" id="KW-0804">Transcription</keyword>
<organism evidence="6 7">
    <name type="scientific">Brevibacillus centrosporus</name>
    <dbReference type="NCBI Taxonomy" id="54910"/>
    <lineage>
        <taxon>Bacteria</taxon>
        <taxon>Bacillati</taxon>
        <taxon>Bacillota</taxon>
        <taxon>Bacilli</taxon>
        <taxon>Bacillales</taxon>
        <taxon>Paenibacillaceae</taxon>
        <taxon>Brevibacillus</taxon>
    </lineage>
</organism>
<dbReference type="GO" id="GO:0000976">
    <property type="term" value="F:transcription cis-regulatory region binding"/>
    <property type="evidence" value="ECO:0007669"/>
    <property type="project" value="TreeGrafter"/>
</dbReference>
<dbReference type="InterPro" id="IPR009057">
    <property type="entry name" value="Homeodomain-like_sf"/>
</dbReference>
<keyword evidence="7" id="KW-1185">Reference proteome</keyword>
<evidence type="ECO:0000256" key="4">
    <source>
        <dbReference type="PROSITE-ProRule" id="PRU00335"/>
    </source>
</evidence>
<evidence type="ECO:0000313" key="7">
    <source>
        <dbReference type="Proteomes" id="UP000198915"/>
    </source>
</evidence>
<reference evidence="7" key="1">
    <citation type="submission" date="2016-10" db="EMBL/GenBank/DDBJ databases">
        <authorList>
            <person name="Varghese N."/>
            <person name="Submissions S."/>
        </authorList>
    </citation>
    <scope>NUCLEOTIDE SEQUENCE [LARGE SCALE GENOMIC DNA]</scope>
    <source>
        <strain evidence="7">OK042</strain>
    </source>
</reference>
<feature type="domain" description="HTH tetR-type" evidence="5">
    <location>
        <begin position="14"/>
        <end position="74"/>
    </location>
</feature>
<dbReference type="InterPro" id="IPR050109">
    <property type="entry name" value="HTH-type_TetR-like_transc_reg"/>
</dbReference>
<evidence type="ECO:0000256" key="1">
    <source>
        <dbReference type="ARBA" id="ARBA00023015"/>
    </source>
</evidence>
<proteinExistence type="predicted"/>
<evidence type="ECO:0000313" key="6">
    <source>
        <dbReference type="EMBL" id="SFI95670.1"/>
    </source>
</evidence>
<accession>A0A1I3MFV2</accession>
<gene>
    <name evidence="6" type="ORF">SAMN05518846_101606</name>
</gene>
<evidence type="ECO:0000259" key="5">
    <source>
        <dbReference type="PROSITE" id="PS50977"/>
    </source>
</evidence>
<evidence type="ECO:0000256" key="2">
    <source>
        <dbReference type="ARBA" id="ARBA00023125"/>
    </source>
</evidence>
<dbReference type="Gene3D" id="1.10.357.10">
    <property type="entry name" value="Tetracycline Repressor, domain 2"/>
    <property type="match status" value="1"/>
</dbReference>
<feature type="DNA-binding region" description="H-T-H motif" evidence="4">
    <location>
        <begin position="37"/>
        <end position="56"/>
    </location>
</feature>
<dbReference type="InterPro" id="IPR036271">
    <property type="entry name" value="Tet_transcr_reg_TetR-rel_C_sf"/>
</dbReference>
<dbReference type="SUPFAM" id="SSF46689">
    <property type="entry name" value="Homeodomain-like"/>
    <property type="match status" value="1"/>
</dbReference>
<dbReference type="PROSITE" id="PS50977">
    <property type="entry name" value="HTH_TETR_2"/>
    <property type="match status" value="1"/>
</dbReference>
<dbReference type="PANTHER" id="PTHR30055">
    <property type="entry name" value="HTH-TYPE TRANSCRIPTIONAL REGULATOR RUTR"/>
    <property type="match status" value="1"/>
</dbReference>
<evidence type="ECO:0000256" key="3">
    <source>
        <dbReference type="ARBA" id="ARBA00023163"/>
    </source>
</evidence>
<dbReference type="AlphaFoldDB" id="A0A1I3MFV2"/>
<dbReference type="EMBL" id="FORT01000001">
    <property type="protein sequence ID" value="SFI95670.1"/>
    <property type="molecule type" value="Genomic_DNA"/>
</dbReference>